<evidence type="ECO:0000256" key="7">
    <source>
        <dbReference type="ARBA" id="ARBA00023242"/>
    </source>
</evidence>
<dbReference type="InterPro" id="IPR037151">
    <property type="entry name" value="AlkB-like_sf"/>
</dbReference>
<evidence type="ECO:0000256" key="1">
    <source>
        <dbReference type="ARBA" id="ARBA00004123"/>
    </source>
</evidence>
<dbReference type="PANTHER" id="PTHR46030:SF1">
    <property type="entry name" value="ALPHA-KETOGLUTARATE-DEPENDENT DIOXYGENASE ALKB HOMOLOG 6"/>
    <property type="match status" value="1"/>
</dbReference>
<evidence type="ECO:0000256" key="5">
    <source>
        <dbReference type="ARBA" id="ARBA00023002"/>
    </source>
</evidence>
<evidence type="ECO:0000256" key="8">
    <source>
        <dbReference type="RuleBase" id="RU003682"/>
    </source>
</evidence>
<proteinExistence type="inferred from homology"/>
<protein>
    <recommendedName>
        <fullName evidence="10">Fe2OG dioxygenase domain-containing protein</fullName>
    </recommendedName>
</protein>
<keyword evidence="4" id="KW-0223">Dioxygenase</keyword>
<feature type="region of interest" description="Disordered" evidence="9">
    <location>
        <begin position="108"/>
        <end position="135"/>
    </location>
</feature>
<evidence type="ECO:0000256" key="4">
    <source>
        <dbReference type="ARBA" id="ARBA00022964"/>
    </source>
</evidence>
<comment type="similarity">
    <text evidence="2">Belongs to the alkB family.</text>
</comment>
<keyword evidence="3 8" id="KW-0479">Metal-binding</keyword>
<keyword evidence="6 8" id="KW-0408">Iron</keyword>
<feature type="region of interest" description="Disordered" evidence="9">
    <location>
        <begin position="191"/>
        <end position="217"/>
    </location>
</feature>
<comment type="subcellular location">
    <subcellularLocation>
        <location evidence="1">Nucleus</location>
    </subcellularLocation>
</comment>
<accession>A0A5B0PDT8</accession>
<evidence type="ECO:0000256" key="2">
    <source>
        <dbReference type="ARBA" id="ARBA00007879"/>
    </source>
</evidence>
<dbReference type="InterPro" id="IPR032862">
    <property type="entry name" value="ALKBH6"/>
</dbReference>
<evidence type="ECO:0000256" key="3">
    <source>
        <dbReference type="ARBA" id="ARBA00022723"/>
    </source>
</evidence>
<evidence type="ECO:0000259" key="10">
    <source>
        <dbReference type="PROSITE" id="PS51471"/>
    </source>
</evidence>
<dbReference type="PANTHER" id="PTHR46030">
    <property type="entry name" value="ALPHA-KETOGLUTARATE-DEPENDENT DIOXYGENASE ALKB HOMOLOG 6"/>
    <property type="match status" value="1"/>
</dbReference>
<evidence type="ECO:0000313" key="12">
    <source>
        <dbReference type="Proteomes" id="UP000325313"/>
    </source>
</evidence>
<dbReference type="InterPro" id="IPR005123">
    <property type="entry name" value="Oxoglu/Fe-dep_dioxygenase_dom"/>
</dbReference>
<comment type="caution">
    <text evidence="11">The sequence shown here is derived from an EMBL/GenBank/DDBJ whole genome shotgun (WGS) entry which is preliminary data.</text>
</comment>
<dbReference type="Proteomes" id="UP000325313">
    <property type="component" value="Unassembled WGS sequence"/>
</dbReference>
<keyword evidence="5 8" id="KW-0560">Oxidoreductase</keyword>
<dbReference type="SUPFAM" id="SSF51197">
    <property type="entry name" value="Clavaminate synthase-like"/>
    <property type="match status" value="1"/>
</dbReference>
<dbReference type="Gene3D" id="2.60.120.590">
    <property type="entry name" value="Alpha-ketoglutarate-dependent dioxygenase AlkB-like"/>
    <property type="match status" value="1"/>
</dbReference>
<evidence type="ECO:0000256" key="6">
    <source>
        <dbReference type="ARBA" id="ARBA00023004"/>
    </source>
</evidence>
<dbReference type="GO" id="GO:0046872">
    <property type="term" value="F:metal ion binding"/>
    <property type="evidence" value="ECO:0007669"/>
    <property type="project" value="UniProtKB-KW"/>
</dbReference>
<gene>
    <name evidence="11" type="ORF">PGTUg99_019660</name>
</gene>
<dbReference type="GO" id="GO:0005634">
    <property type="term" value="C:nucleus"/>
    <property type="evidence" value="ECO:0007669"/>
    <property type="project" value="UniProtKB-SubCell"/>
</dbReference>
<feature type="compositionally biased region" description="Low complexity" evidence="9">
    <location>
        <begin position="108"/>
        <end position="125"/>
    </location>
</feature>
<comment type="similarity">
    <text evidence="8">Belongs to the iron/ascorbate-dependent oxidoreductase family.</text>
</comment>
<keyword evidence="7" id="KW-0539">Nucleus</keyword>
<sequence>MTKIDLEDHRIASPIPSIYLIRDFINPEEESYLSRRVDQVGNSNAVIRPDLSIAVRAGGWQRVNGRRSMYWGGTMTPKGKLVPQSPPSFMTNEWPQVFKRLEELEIFSSRPSSSAGPEEPPSTSSDHLPPNHCLVNEYNPGDGILPHLDGPAYLPTVATISLDSDTVYEFHCYADRFEALSEQLTKAQLDGTGRCSNSEADGVRGKQEPQGEPSPMTTTMAMTMKKEEGRAIAPEPLFSLFVPRRSLIIISQACYSHLLHSIPARPADLLSPHLERCINWNDSFAQFAHQLVHQSLPRGRRISLTCRRVERVVKGLDRFLK</sequence>
<organism evidence="11 12">
    <name type="scientific">Puccinia graminis f. sp. tritici</name>
    <dbReference type="NCBI Taxonomy" id="56615"/>
    <lineage>
        <taxon>Eukaryota</taxon>
        <taxon>Fungi</taxon>
        <taxon>Dikarya</taxon>
        <taxon>Basidiomycota</taxon>
        <taxon>Pucciniomycotina</taxon>
        <taxon>Pucciniomycetes</taxon>
        <taxon>Pucciniales</taxon>
        <taxon>Pucciniaceae</taxon>
        <taxon>Puccinia</taxon>
    </lineage>
</organism>
<dbReference type="EMBL" id="VDEP01000345">
    <property type="protein sequence ID" value="KAA1098882.1"/>
    <property type="molecule type" value="Genomic_DNA"/>
</dbReference>
<evidence type="ECO:0000313" key="11">
    <source>
        <dbReference type="EMBL" id="KAA1098882.1"/>
    </source>
</evidence>
<feature type="domain" description="Fe2OG dioxygenase" evidence="10">
    <location>
        <begin position="129"/>
        <end position="310"/>
    </location>
</feature>
<dbReference type="PROSITE" id="PS51471">
    <property type="entry name" value="FE2OG_OXY"/>
    <property type="match status" value="1"/>
</dbReference>
<reference evidence="11 12" key="1">
    <citation type="submission" date="2019-05" db="EMBL/GenBank/DDBJ databases">
        <title>Emergence of the Ug99 lineage of the wheat stem rust pathogen through somatic hybridization.</title>
        <authorList>
            <person name="Li F."/>
            <person name="Upadhyaya N.M."/>
            <person name="Sperschneider J."/>
            <person name="Matny O."/>
            <person name="Nguyen-Phuc H."/>
            <person name="Mago R."/>
            <person name="Raley C."/>
            <person name="Miller M.E."/>
            <person name="Silverstein K.A.T."/>
            <person name="Henningsen E."/>
            <person name="Hirsch C.D."/>
            <person name="Visser B."/>
            <person name="Pretorius Z.A."/>
            <person name="Steffenson B.J."/>
            <person name="Schwessinger B."/>
            <person name="Dodds P.N."/>
            <person name="Figueroa M."/>
        </authorList>
    </citation>
    <scope>NUCLEOTIDE SEQUENCE [LARGE SCALE GENOMIC DNA]</scope>
    <source>
        <strain evidence="11 12">Ug99</strain>
    </source>
</reference>
<evidence type="ECO:0000256" key="9">
    <source>
        <dbReference type="SAM" id="MobiDB-lite"/>
    </source>
</evidence>
<dbReference type="AlphaFoldDB" id="A0A5B0PDT8"/>
<name>A0A5B0PDT8_PUCGR</name>
<dbReference type="GO" id="GO:0051213">
    <property type="term" value="F:dioxygenase activity"/>
    <property type="evidence" value="ECO:0007669"/>
    <property type="project" value="UniProtKB-KW"/>
</dbReference>